<dbReference type="FunFam" id="1.20.1510.10:FF:000006">
    <property type="entry name" value="Divalent cation efflux transporter"/>
    <property type="match status" value="1"/>
</dbReference>
<protein>
    <submittedName>
        <fullName evidence="10">Putative membrane protein</fullName>
    </submittedName>
</protein>
<name>A0A0H5SEI8_HERHM</name>
<dbReference type="NCBIfam" id="TIGR01297">
    <property type="entry name" value="CDF"/>
    <property type="match status" value="1"/>
</dbReference>
<evidence type="ECO:0000256" key="3">
    <source>
        <dbReference type="ARBA" id="ARBA00022448"/>
    </source>
</evidence>
<dbReference type="PANTHER" id="PTHR43840:SF50">
    <property type="entry name" value="MANGANESE EFFLUX SYSTEM PROTEIN MNES"/>
    <property type="match status" value="1"/>
</dbReference>
<dbReference type="InterPro" id="IPR027470">
    <property type="entry name" value="Cation_efflux_CTD"/>
</dbReference>
<keyword evidence="11" id="KW-1185">Reference proteome</keyword>
<feature type="domain" description="Cation efflux protein cytoplasmic" evidence="9">
    <location>
        <begin position="237"/>
        <end position="312"/>
    </location>
</feature>
<feature type="transmembrane region" description="Helical" evidence="7">
    <location>
        <begin position="136"/>
        <end position="160"/>
    </location>
</feature>
<dbReference type="InterPro" id="IPR027469">
    <property type="entry name" value="Cation_efflux_TMD_sf"/>
</dbReference>
<keyword evidence="6 7" id="KW-0472">Membrane</keyword>
<comment type="subcellular location">
    <subcellularLocation>
        <location evidence="1">Membrane</location>
        <topology evidence="1">Multi-pass membrane protein</topology>
    </subcellularLocation>
</comment>
<evidence type="ECO:0000313" key="11">
    <source>
        <dbReference type="Proteomes" id="UP000236497"/>
    </source>
</evidence>
<feature type="transmembrane region" description="Helical" evidence="7">
    <location>
        <begin position="37"/>
        <end position="60"/>
    </location>
</feature>
<dbReference type="PANTHER" id="PTHR43840">
    <property type="entry name" value="MITOCHONDRIAL METAL TRANSPORTER 1-RELATED"/>
    <property type="match status" value="1"/>
</dbReference>
<evidence type="ECO:0000256" key="2">
    <source>
        <dbReference type="ARBA" id="ARBA00008114"/>
    </source>
</evidence>
<dbReference type="InterPro" id="IPR002524">
    <property type="entry name" value="Cation_efflux"/>
</dbReference>
<accession>A0A0H5SEI8</accession>
<feature type="transmembrane region" description="Helical" evidence="7">
    <location>
        <begin position="104"/>
        <end position="124"/>
    </location>
</feature>
<feature type="domain" description="Cation efflux protein transmembrane" evidence="8">
    <location>
        <begin position="40"/>
        <end position="232"/>
    </location>
</feature>
<evidence type="ECO:0000256" key="4">
    <source>
        <dbReference type="ARBA" id="ARBA00022692"/>
    </source>
</evidence>
<comment type="similarity">
    <text evidence="2">Belongs to the cation diffusion facilitator (CDF) transporter (TC 2.A.4) family.</text>
</comment>
<evidence type="ECO:0000259" key="9">
    <source>
        <dbReference type="Pfam" id="PF16916"/>
    </source>
</evidence>
<dbReference type="GO" id="GO:0016020">
    <property type="term" value="C:membrane"/>
    <property type="evidence" value="ECO:0007669"/>
    <property type="project" value="UniProtKB-SubCell"/>
</dbReference>
<dbReference type="InterPro" id="IPR058533">
    <property type="entry name" value="Cation_efflux_TM"/>
</dbReference>
<dbReference type="AlphaFoldDB" id="A0A0H5SEI8"/>
<dbReference type="GO" id="GO:0008324">
    <property type="term" value="F:monoatomic cation transmembrane transporter activity"/>
    <property type="evidence" value="ECO:0007669"/>
    <property type="project" value="InterPro"/>
</dbReference>
<dbReference type="Pfam" id="PF01545">
    <property type="entry name" value="Cation_efflux"/>
    <property type="match status" value="1"/>
</dbReference>
<dbReference type="Pfam" id="PF16916">
    <property type="entry name" value="ZT_dimer"/>
    <property type="match status" value="1"/>
</dbReference>
<evidence type="ECO:0000256" key="1">
    <source>
        <dbReference type="ARBA" id="ARBA00004141"/>
    </source>
</evidence>
<evidence type="ECO:0000256" key="6">
    <source>
        <dbReference type="ARBA" id="ARBA00023136"/>
    </source>
</evidence>
<gene>
    <name evidence="10" type="ORF">HHT355_0060</name>
</gene>
<dbReference type="SUPFAM" id="SSF160240">
    <property type="entry name" value="Cation efflux protein cytoplasmic domain-like"/>
    <property type="match status" value="2"/>
</dbReference>
<evidence type="ECO:0000259" key="8">
    <source>
        <dbReference type="Pfam" id="PF01545"/>
    </source>
</evidence>
<keyword evidence="5 7" id="KW-1133">Transmembrane helix</keyword>
<dbReference type="Gene3D" id="1.20.1510.10">
    <property type="entry name" value="Cation efflux protein transmembrane domain"/>
    <property type="match status" value="1"/>
</dbReference>
<evidence type="ECO:0000313" key="10">
    <source>
        <dbReference type="EMBL" id="CRZ33276.1"/>
    </source>
</evidence>
<dbReference type="Gene3D" id="3.30.70.1350">
    <property type="entry name" value="Cation efflux protein, cytoplasmic domain"/>
    <property type="match status" value="1"/>
</dbReference>
<proteinExistence type="inferred from homology"/>
<dbReference type="EMBL" id="CVTD020000004">
    <property type="protein sequence ID" value="CRZ33276.1"/>
    <property type="molecule type" value="Genomic_DNA"/>
</dbReference>
<keyword evidence="4 7" id="KW-0812">Transmembrane</keyword>
<organism evidence="10 11">
    <name type="scientific">Herbinix hemicellulosilytica</name>
    <dbReference type="NCBI Taxonomy" id="1564487"/>
    <lineage>
        <taxon>Bacteria</taxon>
        <taxon>Bacillati</taxon>
        <taxon>Bacillota</taxon>
        <taxon>Clostridia</taxon>
        <taxon>Lachnospirales</taxon>
        <taxon>Lachnospiraceae</taxon>
        <taxon>Herbinix</taxon>
    </lineage>
</organism>
<dbReference type="SUPFAM" id="SSF161111">
    <property type="entry name" value="Cation efflux protein transmembrane domain-like"/>
    <property type="match status" value="1"/>
</dbReference>
<sequence>MNVRKGIFNLTDLLVKLFIKDSENVEDQRVRTSYGTLSGIVGIVCNIILFIGKLTVGILIKSISVMADAFNNLSDAASSVIGFVGIKLAGRPADKEHPFGHGRLEYIAALAVSFIIIQVGISLFKNSFEKILNPEAVVFKPILIGILILSIFIKAWLMLFNRKLGKKIKSSVMLATAADSLSDVLVTSATVVSAAVAGLTGLKIDGYMGLVVSVFVMIAGFKIAKDTLEPLLGQAVDREVYKSITDMVESYPNIVGTHDLIIHSYGPIHRMATIHAEVPNDINFEEIHETIDKIERDILEKMGIFLVIHMDPVEMNDALVLEKKKLVIDIVKSYDERASIHDFRVIKTEFQINLIFDLVVPFSYTPKQEEEILAKIMEETRKHDSRLNCVITLENSYIAED</sequence>
<evidence type="ECO:0000256" key="5">
    <source>
        <dbReference type="ARBA" id="ARBA00022989"/>
    </source>
</evidence>
<dbReference type="InterPro" id="IPR050291">
    <property type="entry name" value="CDF_Transporter"/>
</dbReference>
<evidence type="ECO:0000256" key="7">
    <source>
        <dbReference type="SAM" id="Phobius"/>
    </source>
</evidence>
<keyword evidence="3" id="KW-0813">Transport</keyword>
<reference evidence="10 11" key="1">
    <citation type="submission" date="2015-06" db="EMBL/GenBank/DDBJ databases">
        <authorList>
            <person name="Wibberg Daniel"/>
        </authorList>
    </citation>
    <scope>NUCLEOTIDE SEQUENCE [LARGE SCALE GENOMIC DNA]</scope>
    <source>
        <strain evidence="10 11">T3/55T</strain>
    </source>
</reference>
<dbReference type="InterPro" id="IPR036837">
    <property type="entry name" value="Cation_efflux_CTD_sf"/>
</dbReference>
<dbReference type="Proteomes" id="UP000236497">
    <property type="component" value="Unassembled WGS sequence"/>
</dbReference>